<proteinExistence type="predicted"/>
<evidence type="ECO:0000313" key="1">
    <source>
        <dbReference type="EMBL" id="KII73090.1"/>
    </source>
</evidence>
<protein>
    <recommendedName>
        <fullName evidence="3">MULE transposase domain-containing protein</fullName>
    </recommendedName>
</protein>
<name>A0A0C2N9Q7_THEKT</name>
<evidence type="ECO:0008006" key="3">
    <source>
        <dbReference type="Google" id="ProtNLM"/>
    </source>
</evidence>
<dbReference type="AlphaFoldDB" id="A0A0C2N9Q7"/>
<keyword evidence="2" id="KW-1185">Reference proteome</keyword>
<evidence type="ECO:0000313" key="2">
    <source>
        <dbReference type="Proteomes" id="UP000031668"/>
    </source>
</evidence>
<reference evidence="1 2" key="1">
    <citation type="journal article" date="2014" name="Genome Biol. Evol.">
        <title>The genome of the myxosporean Thelohanellus kitauei shows adaptations to nutrient acquisition within its fish host.</title>
        <authorList>
            <person name="Yang Y."/>
            <person name="Xiong J."/>
            <person name="Zhou Z."/>
            <person name="Huo F."/>
            <person name="Miao W."/>
            <person name="Ran C."/>
            <person name="Liu Y."/>
            <person name="Zhang J."/>
            <person name="Feng J."/>
            <person name="Wang M."/>
            <person name="Wang M."/>
            <person name="Wang L."/>
            <person name="Yao B."/>
        </authorList>
    </citation>
    <scope>NUCLEOTIDE SEQUENCE [LARGE SCALE GENOMIC DNA]</scope>
    <source>
        <strain evidence="1">Wuqing</strain>
    </source>
</reference>
<dbReference type="OrthoDB" id="10029846at2759"/>
<gene>
    <name evidence="1" type="ORF">RF11_00647</name>
</gene>
<dbReference type="EMBL" id="JWZT01001004">
    <property type="protein sequence ID" value="KII73090.1"/>
    <property type="molecule type" value="Genomic_DNA"/>
</dbReference>
<accession>A0A0C2N9Q7</accession>
<organism evidence="1 2">
    <name type="scientific">Thelohanellus kitauei</name>
    <name type="common">Myxosporean</name>
    <dbReference type="NCBI Taxonomy" id="669202"/>
    <lineage>
        <taxon>Eukaryota</taxon>
        <taxon>Metazoa</taxon>
        <taxon>Cnidaria</taxon>
        <taxon>Myxozoa</taxon>
        <taxon>Myxosporea</taxon>
        <taxon>Bivalvulida</taxon>
        <taxon>Platysporina</taxon>
        <taxon>Myxobolidae</taxon>
        <taxon>Thelohanellus</taxon>
    </lineage>
</organism>
<comment type="caution">
    <text evidence="1">The sequence shown here is derived from an EMBL/GenBank/DDBJ whole genome shotgun (WGS) entry which is preliminary data.</text>
</comment>
<dbReference type="Proteomes" id="UP000031668">
    <property type="component" value="Unassembled WGS sequence"/>
</dbReference>
<sequence length="107" mass="12387">MGDLELLDSLSRTTVWLADGIFKIVPTHYFQLYSIHFTYSGPVNPAAVYCLLPNKTKDVYDRMLIEIIRLVPTCTAWIILTDFEISMFSFHEEFPSATISGCYFHLW</sequence>